<keyword evidence="2" id="KW-0812">Transmembrane</keyword>
<evidence type="ECO:0000313" key="4">
    <source>
        <dbReference type="EMBL" id="KAK3592817.1"/>
    </source>
</evidence>
<dbReference type="Proteomes" id="UP001195483">
    <property type="component" value="Unassembled WGS sequence"/>
</dbReference>
<reference evidence="4" key="3">
    <citation type="submission" date="2023-05" db="EMBL/GenBank/DDBJ databases">
        <authorList>
            <person name="Smith C.H."/>
        </authorList>
    </citation>
    <scope>NUCLEOTIDE SEQUENCE</scope>
    <source>
        <strain evidence="4">CHS0354</strain>
        <tissue evidence="4">Mantle</tissue>
    </source>
</reference>
<evidence type="ECO:0000256" key="2">
    <source>
        <dbReference type="SAM" id="Phobius"/>
    </source>
</evidence>
<reference evidence="4" key="1">
    <citation type="journal article" date="2021" name="Genome Biol. Evol.">
        <title>A High-Quality Reference Genome for a Parasitic Bivalve with Doubly Uniparental Inheritance (Bivalvia: Unionida).</title>
        <authorList>
            <person name="Smith C.H."/>
        </authorList>
    </citation>
    <scope>NUCLEOTIDE SEQUENCE</scope>
    <source>
        <strain evidence="4">CHS0354</strain>
    </source>
</reference>
<feature type="compositionally biased region" description="Polar residues" evidence="1">
    <location>
        <begin position="168"/>
        <end position="180"/>
    </location>
</feature>
<evidence type="ECO:0000256" key="1">
    <source>
        <dbReference type="SAM" id="MobiDB-lite"/>
    </source>
</evidence>
<dbReference type="AlphaFoldDB" id="A0AAE0VXH1"/>
<accession>A0AAE0VXH1</accession>
<feature type="transmembrane region" description="Helical" evidence="2">
    <location>
        <begin position="371"/>
        <end position="389"/>
    </location>
</feature>
<evidence type="ECO:0000256" key="3">
    <source>
        <dbReference type="SAM" id="SignalP"/>
    </source>
</evidence>
<feature type="region of interest" description="Disordered" evidence="1">
    <location>
        <begin position="168"/>
        <end position="204"/>
    </location>
</feature>
<keyword evidence="3" id="KW-0732">Signal</keyword>
<feature type="signal peptide" evidence="3">
    <location>
        <begin position="1"/>
        <end position="28"/>
    </location>
</feature>
<keyword evidence="2" id="KW-0472">Membrane</keyword>
<feature type="chain" id="PRO_5042143349" evidence="3">
    <location>
        <begin position="29"/>
        <end position="451"/>
    </location>
</feature>
<feature type="compositionally biased region" description="Polar residues" evidence="1">
    <location>
        <begin position="187"/>
        <end position="202"/>
    </location>
</feature>
<feature type="compositionally biased region" description="Acidic residues" evidence="1">
    <location>
        <begin position="296"/>
        <end position="322"/>
    </location>
</feature>
<organism evidence="4 5">
    <name type="scientific">Potamilus streckersoni</name>
    <dbReference type="NCBI Taxonomy" id="2493646"/>
    <lineage>
        <taxon>Eukaryota</taxon>
        <taxon>Metazoa</taxon>
        <taxon>Spiralia</taxon>
        <taxon>Lophotrochozoa</taxon>
        <taxon>Mollusca</taxon>
        <taxon>Bivalvia</taxon>
        <taxon>Autobranchia</taxon>
        <taxon>Heteroconchia</taxon>
        <taxon>Palaeoheterodonta</taxon>
        <taxon>Unionida</taxon>
        <taxon>Unionoidea</taxon>
        <taxon>Unionidae</taxon>
        <taxon>Ambleminae</taxon>
        <taxon>Lampsilini</taxon>
        <taxon>Potamilus</taxon>
    </lineage>
</organism>
<protein>
    <submittedName>
        <fullName evidence="4">Uncharacterized protein</fullName>
    </submittedName>
</protein>
<gene>
    <name evidence="4" type="ORF">CHS0354_019047</name>
</gene>
<feature type="region of interest" description="Disordered" evidence="1">
    <location>
        <begin position="282"/>
        <end position="330"/>
    </location>
</feature>
<comment type="caution">
    <text evidence="4">The sequence shown here is derived from an EMBL/GenBank/DDBJ whole genome shotgun (WGS) entry which is preliminary data.</text>
</comment>
<evidence type="ECO:0000313" key="5">
    <source>
        <dbReference type="Proteomes" id="UP001195483"/>
    </source>
</evidence>
<keyword evidence="2" id="KW-1133">Transmembrane helix</keyword>
<feature type="non-terminal residue" evidence="4">
    <location>
        <position position="1"/>
    </location>
</feature>
<reference evidence="4" key="2">
    <citation type="journal article" date="2021" name="Genome Biol. Evol.">
        <title>Developing a high-quality reference genome for a parasitic bivalve with doubly uniparental inheritance (Bivalvia: Unionida).</title>
        <authorList>
            <person name="Smith C.H."/>
        </authorList>
    </citation>
    <scope>NUCLEOTIDE SEQUENCE</scope>
    <source>
        <strain evidence="4">CHS0354</strain>
        <tissue evidence="4">Mantle</tissue>
    </source>
</reference>
<proteinExistence type="predicted"/>
<sequence length="451" mass="49909">MSRPFLFNSVVFLTVLGLYCGNLSGVVGADDGLVRIPLQKSQDVSSKTDLEINSSTLVPSNAFKDQISIIEGQLNTGLDALSKNDVNKDKFADAKRENVPLDTKPLDAVQIGMTQSQMNTGLDAFQASTKQPGETTEKQVQNAVVQNTNETTPVKENVNTQDGAQVEQNGVQQSTNAEANTQDRKQPNTAQQASNTQNSQKNEGVDLTAFAESTDESGPEVTDYSSELSVEFTSSLYPFTQTVGAASGENDKTDMLDSMQDEDDFQVDDVDGTKEQTKPKWFDEMMEDEEGKKEEGDEEENEDYINYDDEDEKVSTASEEDSAEKSTLLSPYHIDSNKDLTGAAVGNGKINVKENFVAKRPIRAEQSMVSFYTWILLVISIGVVTFLIFKNRHKVQGYILHFSRRRSHGSKLNGEEAKKVTPLPKTFLHEKFNTPMSLLSVKKMSPRIIHI</sequence>
<name>A0AAE0VXH1_9BIVA</name>
<keyword evidence="5" id="KW-1185">Reference proteome</keyword>
<dbReference type="EMBL" id="JAEAOA010001176">
    <property type="protein sequence ID" value="KAK3592817.1"/>
    <property type="molecule type" value="Genomic_DNA"/>
</dbReference>